<evidence type="ECO:0000256" key="1">
    <source>
        <dbReference type="SAM" id="SignalP"/>
    </source>
</evidence>
<evidence type="ECO:0008006" key="4">
    <source>
        <dbReference type="Google" id="ProtNLM"/>
    </source>
</evidence>
<dbReference type="RefSeq" id="WP_069911252.1">
    <property type="nucleotide sequence ID" value="NZ_LAJE02000284.1"/>
</dbReference>
<keyword evidence="3" id="KW-1185">Reference proteome</keyword>
<dbReference type="AlphaFoldDB" id="A0A1E5XLY4"/>
<feature type="chain" id="PRO_5009190269" description="DUF1344 domain-containing protein" evidence="1">
    <location>
        <begin position="23"/>
        <end position="85"/>
    </location>
</feature>
<dbReference type="EMBL" id="LAJE02000284">
    <property type="protein sequence ID" value="OEO29524.1"/>
    <property type="molecule type" value="Genomic_DNA"/>
</dbReference>
<dbReference type="Pfam" id="PF07076">
    <property type="entry name" value="DUF1344"/>
    <property type="match status" value="1"/>
</dbReference>
<organism evidence="2 3">
    <name type="scientific">Devosia insulae DS-56</name>
    <dbReference type="NCBI Taxonomy" id="1116389"/>
    <lineage>
        <taxon>Bacteria</taxon>
        <taxon>Pseudomonadati</taxon>
        <taxon>Pseudomonadota</taxon>
        <taxon>Alphaproteobacteria</taxon>
        <taxon>Hyphomicrobiales</taxon>
        <taxon>Devosiaceae</taxon>
        <taxon>Devosia</taxon>
    </lineage>
</organism>
<proteinExistence type="predicted"/>
<evidence type="ECO:0000313" key="2">
    <source>
        <dbReference type="EMBL" id="OEO29524.1"/>
    </source>
</evidence>
<name>A0A1E5XLY4_9HYPH</name>
<comment type="caution">
    <text evidence="2">The sequence shown here is derived from an EMBL/GenBank/DDBJ whole genome shotgun (WGS) entry which is preliminary data.</text>
</comment>
<protein>
    <recommendedName>
        <fullName evidence="4">DUF1344 domain-containing protein</fullName>
    </recommendedName>
</protein>
<sequence>MRKLLIPLMLVASVGVSSVALAAPSTAHGAIQSMDGKACTVTLADKAVYQFAPKCDFSKLKAGENVAITYTLNGKVNQASAIIAS</sequence>
<dbReference type="InterPro" id="IPR009780">
    <property type="entry name" value="DUF1344"/>
</dbReference>
<reference evidence="2 3" key="1">
    <citation type="journal article" date="2015" name="Genome Announc.">
        <title>Genome Assemblies of Three Soil-Associated Devosia species: D. insulae, D. limi, and D. soli.</title>
        <authorList>
            <person name="Hassan Y.I."/>
            <person name="Lepp D."/>
            <person name="Zhou T."/>
        </authorList>
    </citation>
    <scope>NUCLEOTIDE SEQUENCE [LARGE SCALE GENOMIC DNA]</scope>
    <source>
        <strain evidence="2 3">DS-56</strain>
    </source>
</reference>
<gene>
    <name evidence="2" type="ORF">VW23_025285</name>
</gene>
<feature type="signal peptide" evidence="1">
    <location>
        <begin position="1"/>
        <end position="22"/>
    </location>
</feature>
<dbReference type="OrthoDB" id="7950698at2"/>
<keyword evidence="1" id="KW-0732">Signal</keyword>
<dbReference type="Proteomes" id="UP000095463">
    <property type="component" value="Unassembled WGS sequence"/>
</dbReference>
<accession>A0A1E5XLY4</accession>
<evidence type="ECO:0000313" key="3">
    <source>
        <dbReference type="Proteomes" id="UP000095463"/>
    </source>
</evidence>